<evidence type="ECO:0000256" key="4">
    <source>
        <dbReference type="ARBA" id="ARBA00023163"/>
    </source>
</evidence>
<gene>
    <name evidence="7" type="ORF">F0357_17535</name>
</gene>
<proteinExistence type="inferred from homology"/>
<dbReference type="Gene3D" id="1.10.260.40">
    <property type="entry name" value="lambda repressor-like DNA-binding domains"/>
    <property type="match status" value="1"/>
</dbReference>
<evidence type="ECO:0000313" key="8">
    <source>
        <dbReference type="Proteomes" id="UP000332515"/>
    </source>
</evidence>
<dbReference type="GO" id="GO:0003677">
    <property type="term" value="F:DNA binding"/>
    <property type="evidence" value="ECO:0007669"/>
    <property type="project" value="UniProtKB-KW"/>
</dbReference>
<name>A0A6A7YAB5_9HYPH</name>
<keyword evidence="3" id="KW-0238">DNA-binding</keyword>
<feature type="region of interest" description="Disordered" evidence="5">
    <location>
        <begin position="84"/>
        <end position="111"/>
    </location>
</feature>
<comment type="similarity">
    <text evidence="1">Belongs to the ner transcriptional regulatory family.</text>
</comment>
<dbReference type="SUPFAM" id="SSF47413">
    <property type="entry name" value="lambda repressor-like DNA-binding domains"/>
    <property type="match status" value="1"/>
</dbReference>
<keyword evidence="8" id="KW-1185">Reference proteome</keyword>
<dbReference type="InterPro" id="IPR010982">
    <property type="entry name" value="Lambda_DNA-bd_dom_sf"/>
</dbReference>
<reference evidence="7 8" key="1">
    <citation type="submission" date="2019-09" db="EMBL/GenBank/DDBJ databases">
        <title>Segnochrobactrum spirostomi gen. nov., sp. nov., isolated from the ciliate Spirostomum cf. yagiui and description of a novel family, Segnochrobactraceae fam. nov. within the order Rhizobiales of the class Alphaproteobacteria.</title>
        <authorList>
            <person name="Akter S."/>
            <person name="Shazib S.U.A."/>
            <person name="Shin M.K."/>
        </authorList>
    </citation>
    <scope>NUCLEOTIDE SEQUENCE [LARGE SCALE GENOMIC DNA]</scope>
    <source>
        <strain evidence="7 8">Sp-1</strain>
    </source>
</reference>
<dbReference type="Proteomes" id="UP000332515">
    <property type="component" value="Unassembled WGS sequence"/>
</dbReference>
<feature type="domain" description="Ner winged helix-turn-helix DNA-binding" evidence="6">
    <location>
        <begin position="19"/>
        <end position="89"/>
    </location>
</feature>
<comment type="caution">
    <text evidence="7">The sequence shown here is derived from an EMBL/GenBank/DDBJ whole genome shotgun (WGS) entry which is preliminary data.</text>
</comment>
<dbReference type="InterPro" id="IPR038722">
    <property type="entry name" value="Ner_HTH_dom"/>
</dbReference>
<evidence type="ECO:0000256" key="1">
    <source>
        <dbReference type="ARBA" id="ARBA00006157"/>
    </source>
</evidence>
<accession>A0A6A7YAB5</accession>
<protein>
    <submittedName>
        <fullName evidence="7">Transcriptional regulator</fullName>
    </submittedName>
</protein>
<dbReference type="AlphaFoldDB" id="A0A6A7YAB5"/>
<organism evidence="7 8">
    <name type="scientific">Segnochrobactrum spirostomi</name>
    <dbReference type="NCBI Taxonomy" id="2608987"/>
    <lineage>
        <taxon>Bacteria</taxon>
        <taxon>Pseudomonadati</taxon>
        <taxon>Pseudomonadota</taxon>
        <taxon>Alphaproteobacteria</taxon>
        <taxon>Hyphomicrobiales</taxon>
        <taxon>Segnochrobactraceae</taxon>
        <taxon>Segnochrobactrum</taxon>
    </lineage>
</organism>
<evidence type="ECO:0000256" key="2">
    <source>
        <dbReference type="ARBA" id="ARBA00023015"/>
    </source>
</evidence>
<evidence type="ECO:0000313" key="7">
    <source>
        <dbReference type="EMBL" id="MQT14419.1"/>
    </source>
</evidence>
<sequence>MALRHSDGRWTVSRTPEGDWHPEEVKAAVRIAGSTLDELSRRAGLPTFACRTAIRRAHFDGEMAVAEFLSLSPRQIWPSRWRADGSRIPAVRPKDNRPPADSGHRQNSEAA</sequence>
<dbReference type="EMBL" id="VWNA01000001">
    <property type="protein sequence ID" value="MQT14419.1"/>
    <property type="molecule type" value="Genomic_DNA"/>
</dbReference>
<dbReference type="Pfam" id="PF13693">
    <property type="entry name" value="HTH_35"/>
    <property type="match status" value="1"/>
</dbReference>
<dbReference type="RefSeq" id="WP_153485112.1">
    <property type="nucleotide sequence ID" value="NZ_VWNA01000001.1"/>
</dbReference>
<evidence type="ECO:0000259" key="6">
    <source>
        <dbReference type="Pfam" id="PF13693"/>
    </source>
</evidence>
<evidence type="ECO:0000256" key="5">
    <source>
        <dbReference type="SAM" id="MobiDB-lite"/>
    </source>
</evidence>
<keyword evidence="2" id="KW-0805">Transcription regulation</keyword>
<evidence type="ECO:0000256" key="3">
    <source>
        <dbReference type="ARBA" id="ARBA00023125"/>
    </source>
</evidence>
<keyword evidence="4" id="KW-0804">Transcription</keyword>
<feature type="compositionally biased region" description="Basic and acidic residues" evidence="5">
    <location>
        <begin position="92"/>
        <end position="111"/>
    </location>
</feature>